<dbReference type="GO" id="GO:0016020">
    <property type="term" value="C:membrane"/>
    <property type="evidence" value="ECO:0007669"/>
    <property type="project" value="UniProtKB-SubCell"/>
</dbReference>
<dbReference type="RefSeq" id="XP_016215170.1">
    <property type="nucleotide sequence ID" value="XM_016357081.1"/>
</dbReference>
<evidence type="ECO:0000313" key="8">
    <source>
        <dbReference type="EMBL" id="KIW05301.1"/>
    </source>
</evidence>
<evidence type="ECO:0000256" key="1">
    <source>
        <dbReference type="ARBA" id="ARBA00004370"/>
    </source>
</evidence>
<evidence type="ECO:0000313" key="9">
    <source>
        <dbReference type="Proteomes" id="UP000053259"/>
    </source>
</evidence>
<evidence type="ECO:0000256" key="2">
    <source>
        <dbReference type="ARBA" id="ARBA00007558"/>
    </source>
</evidence>
<keyword evidence="9" id="KW-1185">Reference proteome</keyword>
<dbReference type="InParanoid" id="A0A0D1XRI5"/>
<keyword evidence="3" id="KW-0812">Transmembrane</keyword>
<comment type="subcellular location">
    <subcellularLocation>
        <location evidence="1">Membrane</location>
    </subcellularLocation>
</comment>
<dbReference type="PANTHER" id="PTHR12770:SF31">
    <property type="entry name" value="RUS FAMILY MEMBER 1"/>
    <property type="match status" value="1"/>
</dbReference>
<dbReference type="Pfam" id="PF04884">
    <property type="entry name" value="UVB_sens_prot"/>
    <property type="match status" value="1"/>
</dbReference>
<evidence type="ECO:0000256" key="4">
    <source>
        <dbReference type="ARBA" id="ARBA00022989"/>
    </source>
</evidence>
<evidence type="ECO:0000259" key="6">
    <source>
        <dbReference type="Pfam" id="PF04884"/>
    </source>
</evidence>
<evidence type="ECO:0000256" key="3">
    <source>
        <dbReference type="ARBA" id="ARBA00022692"/>
    </source>
</evidence>
<dbReference type="EMBL" id="KN847538">
    <property type="protein sequence ID" value="KIW05301.1"/>
    <property type="molecule type" value="Genomic_DNA"/>
</dbReference>
<comment type="similarity">
    <text evidence="2">Belongs to the RUS1 family.</text>
</comment>
<evidence type="ECO:0000259" key="7">
    <source>
        <dbReference type="Pfam" id="PF24160"/>
    </source>
</evidence>
<dbReference type="VEuPathDB" id="FungiDB:PV09_03826"/>
<keyword evidence="5" id="KW-0472">Membrane</keyword>
<dbReference type="OrthoDB" id="364779at2759"/>
<evidence type="ECO:0008006" key="10">
    <source>
        <dbReference type="Google" id="ProtNLM"/>
    </source>
</evidence>
<dbReference type="GeneID" id="27311799"/>
<dbReference type="AlphaFoldDB" id="A0A0D1XRI5"/>
<accession>A0A0D1XRI5</accession>
<dbReference type="STRING" id="253628.A0A0D1XRI5"/>
<evidence type="ECO:0000256" key="5">
    <source>
        <dbReference type="ARBA" id="ARBA00023136"/>
    </source>
</evidence>
<dbReference type="Proteomes" id="UP000053259">
    <property type="component" value="Unassembled WGS sequence"/>
</dbReference>
<feature type="domain" description="Root UVB sensitive protein C-terminal" evidence="7">
    <location>
        <begin position="343"/>
        <end position="443"/>
    </location>
</feature>
<gene>
    <name evidence="8" type="ORF">PV09_03826</name>
</gene>
<name>A0A0D1XRI5_9PEZI</name>
<organism evidence="8 9">
    <name type="scientific">Verruconis gallopava</name>
    <dbReference type="NCBI Taxonomy" id="253628"/>
    <lineage>
        <taxon>Eukaryota</taxon>
        <taxon>Fungi</taxon>
        <taxon>Dikarya</taxon>
        <taxon>Ascomycota</taxon>
        <taxon>Pezizomycotina</taxon>
        <taxon>Dothideomycetes</taxon>
        <taxon>Pleosporomycetidae</taxon>
        <taxon>Venturiales</taxon>
        <taxon>Sympoventuriaceae</taxon>
        <taxon>Verruconis</taxon>
    </lineage>
</organism>
<sequence length="452" mass="49004">MELKEFSESGKLVTRFVESKGQLHVIQEKDVLSNAEIEKKQTQGFIRKGLEIFLPAGYPHTVSPDYLPYKIYDTLQTLSSAIAGLLANRAVLQGVGVGDATASPTGALLLSIFQDSAGRIATILFAHRLGSSIEPECKRYRLAADVFNDAAMIADCLSPAFPKALRIMVLCTASIMRALCGVAAGSSKATLTAHFARSGNLGELNAKDASQGNAISLLGMLLGSIVVSYITSPLATWIAMLLLLTAHLSLNYAAVRAVSMQTLNRQRANILFSNLIAHDIVLTPREVSQRERIFESDGVLRWADDHVLGSARIGSSFREVARNVAAGSQKTLANASHVNLGLLKQLLDIFEDEDYVIWLDTKRSIVFIVLKREARPSSQLQAWCQALLLISDEGSQPKAQTASPEVILDLIAGSLTKSAKLFAQHRQHIINAGWNIDSAALETQSSLRLVSI</sequence>
<feature type="domain" description="Protein root UVB sensitive/RUS" evidence="6">
    <location>
        <begin position="41"/>
        <end position="278"/>
    </location>
</feature>
<dbReference type="PANTHER" id="PTHR12770">
    <property type="entry name" value="RUS1 FAMILY PROTEIN C16ORF58"/>
    <property type="match status" value="1"/>
</dbReference>
<dbReference type="Pfam" id="PF24160">
    <property type="entry name" value="UVB_sens_C"/>
    <property type="match status" value="1"/>
</dbReference>
<dbReference type="InterPro" id="IPR054549">
    <property type="entry name" value="UVB_sens_RUS_dom"/>
</dbReference>
<protein>
    <recommendedName>
        <fullName evidence="10">DUF647 domain-containing protein</fullName>
    </recommendedName>
</protein>
<dbReference type="InterPro" id="IPR055412">
    <property type="entry name" value="UVB_sens_C"/>
</dbReference>
<proteinExistence type="inferred from homology"/>
<dbReference type="HOGENOM" id="CLU_015325_5_1_1"/>
<dbReference type="InterPro" id="IPR006968">
    <property type="entry name" value="RUS_fam"/>
</dbReference>
<keyword evidence="4" id="KW-1133">Transmembrane helix</keyword>
<reference evidence="8 9" key="1">
    <citation type="submission" date="2015-01" db="EMBL/GenBank/DDBJ databases">
        <title>The Genome Sequence of Ochroconis gallopava CBS43764.</title>
        <authorList>
            <consortium name="The Broad Institute Genomics Platform"/>
            <person name="Cuomo C."/>
            <person name="de Hoog S."/>
            <person name="Gorbushina A."/>
            <person name="Stielow B."/>
            <person name="Teixiera M."/>
            <person name="Abouelleil A."/>
            <person name="Chapman S.B."/>
            <person name="Priest M."/>
            <person name="Young S.K."/>
            <person name="Wortman J."/>
            <person name="Nusbaum C."/>
            <person name="Birren B."/>
        </authorList>
    </citation>
    <scope>NUCLEOTIDE SEQUENCE [LARGE SCALE GENOMIC DNA]</scope>
    <source>
        <strain evidence="8 9">CBS 43764</strain>
    </source>
</reference>